<keyword evidence="3 4" id="KW-0238">DNA-binding</keyword>
<dbReference type="RefSeq" id="WP_189459084.1">
    <property type="nucleotide sequence ID" value="NZ_BMYO01000002.1"/>
</dbReference>
<dbReference type="HAMAP" id="MF_00720">
    <property type="entry name" value="PriB"/>
    <property type="match status" value="1"/>
</dbReference>
<accession>A0ABQ3GXF1</accession>
<reference evidence="6" key="1">
    <citation type="journal article" date="2019" name="Int. J. Syst. Evol. Microbiol.">
        <title>The Global Catalogue of Microorganisms (GCM) 10K type strain sequencing project: providing services to taxonomists for standard genome sequencing and annotation.</title>
        <authorList>
            <consortium name="The Broad Institute Genomics Platform"/>
            <consortium name="The Broad Institute Genome Sequencing Center for Infectious Disease"/>
            <person name="Wu L."/>
            <person name="Ma J."/>
        </authorList>
    </citation>
    <scope>NUCLEOTIDE SEQUENCE [LARGE SCALE GENOMIC DNA]</scope>
    <source>
        <strain evidence="6">KCTC 23701</strain>
    </source>
</reference>
<organism evidence="5 6">
    <name type="scientific">Jeongeupia chitinilytica</name>
    <dbReference type="NCBI Taxonomy" id="1041641"/>
    <lineage>
        <taxon>Bacteria</taxon>
        <taxon>Pseudomonadati</taxon>
        <taxon>Pseudomonadota</taxon>
        <taxon>Betaproteobacteria</taxon>
        <taxon>Neisseriales</taxon>
        <taxon>Chitinibacteraceae</taxon>
        <taxon>Jeongeupia</taxon>
    </lineage>
</organism>
<gene>
    <name evidence="4 5" type="primary">priB</name>
    <name evidence="5" type="ORF">GCM10007350_10280</name>
</gene>
<dbReference type="InterPro" id="IPR012340">
    <property type="entry name" value="NA-bd_OB-fold"/>
</dbReference>
<dbReference type="PROSITE" id="PS50935">
    <property type="entry name" value="SSB"/>
    <property type="match status" value="1"/>
</dbReference>
<comment type="similarity">
    <text evidence="4">Belongs to the PriB family.</text>
</comment>
<keyword evidence="2 4" id="KW-0235">DNA replication</keyword>
<evidence type="ECO:0000256" key="2">
    <source>
        <dbReference type="ARBA" id="ARBA00022705"/>
    </source>
</evidence>
<evidence type="ECO:0000313" key="5">
    <source>
        <dbReference type="EMBL" id="GHD59186.1"/>
    </source>
</evidence>
<dbReference type="InterPro" id="IPR023646">
    <property type="entry name" value="Prisomal_replication_PriB"/>
</dbReference>
<dbReference type="Gene3D" id="2.40.50.140">
    <property type="entry name" value="Nucleic acid-binding proteins"/>
    <property type="match status" value="1"/>
</dbReference>
<keyword evidence="6" id="KW-1185">Reference proteome</keyword>
<proteinExistence type="inferred from homology"/>
<evidence type="ECO:0000256" key="1">
    <source>
        <dbReference type="ARBA" id="ARBA00022515"/>
    </source>
</evidence>
<protein>
    <recommendedName>
        <fullName evidence="4">Replication restart protein PriB</fullName>
    </recommendedName>
</protein>
<comment type="subunit">
    <text evidence="4">Homodimer. Interacts with PriA and DnaT. Component of the replication restart primosome. Primosome assembly occurs via a 'hand-off' mechanism. PriA binds to replication forks, subsequently PriB then DnaT bind; DnaT then displaces ssDNA to generate the helicase loading substrate.</text>
</comment>
<dbReference type="Proteomes" id="UP000604737">
    <property type="component" value="Unassembled WGS sequence"/>
</dbReference>
<evidence type="ECO:0000313" key="6">
    <source>
        <dbReference type="Proteomes" id="UP000604737"/>
    </source>
</evidence>
<dbReference type="NCBIfam" id="TIGR04418">
    <property type="entry name" value="PriB_gamma"/>
    <property type="match status" value="1"/>
</dbReference>
<sequence length="101" mass="11235">MPDRNKAILGGTLIELPPLRYTPAGIPVQHCVISHESSQEENGKPRRINIEVEAVAVGTVGLAVNRLTTGQQLKVRGFFAAVSQRQRRRLVLHINEFELLN</sequence>
<evidence type="ECO:0000256" key="3">
    <source>
        <dbReference type="ARBA" id="ARBA00023125"/>
    </source>
</evidence>
<dbReference type="PIRSF" id="PIRSF003135">
    <property type="entry name" value="Primosomal_n"/>
    <property type="match status" value="1"/>
</dbReference>
<comment type="caution">
    <text evidence="5">The sequence shown here is derived from an EMBL/GenBank/DDBJ whole genome shotgun (WGS) entry which is preliminary data.</text>
</comment>
<dbReference type="Pfam" id="PF22657">
    <property type="entry name" value="SSB_1"/>
    <property type="match status" value="1"/>
</dbReference>
<dbReference type="InterPro" id="IPR000424">
    <property type="entry name" value="Primosome_PriB/ssb"/>
</dbReference>
<name>A0ABQ3GXF1_9NEIS</name>
<dbReference type="SUPFAM" id="SSF50249">
    <property type="entry name" value="Nucleic acid-binding proteins"/>
    <property type="match status" value="1"/>
</dbReference>
<evidence type="ECO:0000256" key="4">
    <source>
        <dbReference type="HAMAP-Rule" id="MF_00720"/>
    </source>
</evidence>
<comment type="function">
    <text evidence="4">Involved in the restart of stalled replication forks, which reloads the replicative helicase on sites other than the origin of replication; the PriA-PriB pathway is the major replication restart pathway. During primosome assembly it facilitates complex formation between PriA and DnaT on DNA; stabilizes PriA on DNA. Stimulates the DNA unwinding activity of PriA helicase.</text>
</comment>
<dbReference type="EMBL" id="BMYO01000002">
    <property type="protein sequence ID" value="GHD59186.1"/>
    <property type="molecule type" value="Genomic_DNA"/>
</dbReference>
<keyword evidence="1 4" id="KW-0639">Primosome</keyword>